<dbReference type="Gene3D" id="3.40.50.300">
    <property type="entry name" value="P-loop containing nucleotide triphosphate hydrolases"/>
    <property type="match status" value="1"/>
</dbReference>
<reference evidence="1 2" key="1">
    <citation type="submission" date="2020-01" db="EMBL/GenBank/DDBJ databases">
        <title>Genome sequencing of strain KACC 21507.</title>
        <authorList>
            <person name="Heo J."/>
            <person name="Kim S.-J."/>
            <person name="Kim J.-S."/>
            <person name="Hong S.-B."/>
            <person name="Kwon S.-W."/>
        </authorList>
    </citation>
    <scope>NUCLEOTIDE SEQUENCE [LARGE SCALE GENOMIC DNA]</scope>
    <source>
        <strain evidence="1 2">KACC 21507</strain>
    </source>
</reference>
<proteinExistence type="predicted"/>
<accession>A0A6P1NGF5</accession>
<evidence type="ECO:0000313" key="2">
    <source>
        <dbReference type="Proteomes" id="UP000463975"/>
    </source>
</evidence>
<dbReference type="SUPFAM" id="SSF52540">
    <property type="entry name" value="P-loop containing nucleoside triphosphate hydrolases"/>
    <property type="match status" value="1"/>
</dbReference>
<protein>
    <submittedName>
        <fullName evidence="1">ABC transporter ATP-binding protein</fullName>
    </submittedName>
</protein>
<dbReference type="PANTHER" id="PTHR24220">
    <property type="entry name" value="IMPORT ATP-BINDING PROTEIN"/>
    <property type="match status" value="1"/>
</dbReference>
<gene>
    <name evidence="1" type="ORF">GT348_04405</name>
</gene>
<dbReference type="GO" id="GO:0005886">
    <property type="term" value="C:plasma membrane"/>
    <property type="evidence" value="ECO:0007669"/>
    <property type="project" value="TreeGrafter"/>
</dbReference>
<sequence>MTNPLSSLQFLGPVLELNDARPVLNEIGLSYARYNLSLNAGECALIQCRDLQQASLFTDICSGLAPIGEGRVRCLGLEWKDLEDRRASALRGRIGRIFQGNEWIELYPMQMNILWQRLYHSKTSLNELIKEAVKLSIRFGLPGLPTQLPGKLSSLDLRRAEYVRAFMGNPSLMLLEEPVTIEPSELYDAFLGELTAVRERGCAVIWISSDASVWKDYEQSDMQKFRLSDSGLITMRG</sequence>
<dbReference type="InterPro" id="IPR015854">
    <property type="entry name" value="ABC_transpr_LolD-like"/>
</dbReference>
<dbReference type="AlphaFoldDB" id="A0A6P1NGF5"/>
<dbReference type="RefSeq" id="WP_160618686.1">
    <property type="nucleotide sequence ID" value="NZ_CP047652.1"/>
</dbReference>
<dbReference type="EMBL" id="CP047652">
    <property type="protein sequence ID" value="QHI95610.1"/>
    <property type="molecule type" value="Genomic_DNA"/>
</dbReference>
<dbReference type="GO" id="GO:0022857">
    <property type="term" value="F:transmembrane transporter activity"/>
    <property type="evidence" value="ECO:0007669"/>
    <property type="project" value="TreeGrafter"/>
</dbReference>
<dbReference type="GO" id="GO:0005524">
    <property type="term" value="F:ATP binding"/>
    <property type="evidence" value="ECO:0007669"/>
    <property type="project" value="UniProtKB-KW"/>
</dbReference>
<keyword evidence="1" id="KW-0067">ATP-binding</keyword>
<dbReference type="KEGG" id="bomb:GT348_04405"/>
<organism evidence="1 2">
    <name type="scientific">Aristophania vespae</name>
    <dbReference type="NCBI Taxonomy" id="2697033"/>
    <lineage>
        <taxon>Bacteria</taxon>
        <taxon>Pseudomonadati</taxon>
        <taxon>Pseudomonadota</taxon>
        <taxon>Alphaproteobacteria</taxon>
        <taxon>Acetobacterales</taxon>
        <taxon>Acetobacteraceae</taxon>
        <taxon>Aristophania</taxon>
    </lineage>
</organism>
<keyword evidence="1" id="KW-0547">Nucleotide-binding</keyword>
<dbReference type="InterPro" id="IPR027417">
    <property type="entry name" value="P-loop_NTPase"/>
</dbReference>
<evidence type="ECO:0000313" key="1">
    <source>
        <dbReference type="EMBL" id="QHI95610.1"/>
    </source>
</evidence>
<name>A0A6P1NGF5_9PROT</name>
<keyword evidence="2" id="KW-1185">Reference proteome</keyword>
<dbReference type="Proteomes" id="UP000463975">
    <property type="component" value="Chromosome"/>
</dbReference>